<evidence type="ECO:0000313" key="2">
    <source>
        <dbReference type="EMBL" id="RVW24123.1"/>
    </source>
</evidence>
<keyword evidence="1" id="KW-0812">Transmembrane</keyword>
<feature type="transmembrane region" description="Helical" evidence="1">
    <location>
        <begin position="52"/>
        <end position="85"/>
    </location>
</feature>
<evidence type="ECO:0000256" key="1">
    <source>
        <dbReference type="SAM" id="Phobius"/>
    </source>
</evidence>
<organism evidence="2 3">
    <name type="scientific">Vitis vinifera</name>
    <name type="common">Grape</name>
    <dbReference type="NCBI Taxonomy" id="29760"/>
    <lineage>
        <taxon>Eukaryota</taxon>
        <taxon>Viridiplantae</taxon>
        <taxon>Streptophyta</taxon>
        <taxon>Embryophyta</taxon>
        <taxon>Tracheophyta</taxon>
        <taxon>Spermatophyta</taxon>
        <taxon>Magnoliopsida</taxon>
        <taxon>eudicotyledons</taxon>
        <taxon>Gunneridae</taxon>
        <taxon>Pentapetalae</taxon>
        <taxon>rosids</taxon>
        <taxon>Vitales</taxon>
        <taxon>Vitaceae</taxon>
        <taxon>Viteae</taxon>
        <taxon>Vitis</taxon>
    </lineage>
</organism>
<proteinExistence type="predicted"/>
<dbReference type="PANTHER" id="PTHR35102:SF1">
    <property type="entry name" value="E3 UBIQUITIN-PROTEIN LIGASE"/>
    <property type="match status" value="1"/>
</dbReference>
<dbReference type="EMBL" id="QGNW01002179">
    <property type="protein sequence ID" value="RVW24123.1"/>
    <property type="molecule type" value="Genomic_DNA"/>
</dbReference>
<protein>
    <recommendedName>
        <fullName evidence="4">DUF2062 domain-containing protein</fullName>
    </recommendedName>
</protein>
<gene>
    <name evidence="2" type="ORF">CK203_088741</name>
</gene>
<name>A0A438CLP3_VITVI</name>
<sequence length="86" mass="9587">MPVSPTKIGVGPWFHKKIVDPLLQILRRSCLSLSVLMRNWVEFFRGAEPKQLAFSAALGITLGVFPICGMLVLGISNFILIAVFWE</sequence>
<evidence type="ECO:0000313" key="3">
    <source>
        <dbReference type="Proteomes" id="UP000288805"/>
    </source>
</evidence>
<dbReference type="AlphaFoldDB" id="A0A438CLP3"/>
<keyword evidence="1" id="KW-1133">Transmembrane helix</keyword>
<evidence type="ECO:0008006" key="4">
    <source>
        <dbReference type="Google" id="ProtNLM"/>
    </source>
</evidence>
<keyword evidence="1" id="KW-0472">Membrane</keyword>
<dbReference type="Proteomes" id="UP000288805">
    <property type="component" value="Unassembled WGS sequence"/>
</dbReference>
<reference evidence="2 3" key="1">
    <citation type="journal article" date="2018" name="PLoS Genet.">
        <title>Population sequencing reveals clonal diversity and ancestral inbreeding in the grapevine cultivar Chardonnay.</title>
        <authorList>
            <person name="Roach M.J."/>
            <person name="Johnson D.L."/>
            <person name="Bohlmann J."/>
            <person name="van Vuuren H.J."/>
            <person name="Jones S.J."/>
            <person name="Pretorius I.S."/>
            <person name="Schmidt S.A."/>
            <person name="Borneman A.R."/>
        </authorList>
    </citation>
    <scope>NUCLEOTIDE SEQUENCE [LARGE SCALE GENOMIC DNA]</scope>
    <source>
        <strain evidence="3">cv. Chardonnay</strain>
        <tissue evidence="2">Leaf</tissue>
    </source>
</reference>
<dbReference type="PANTHER" id="PTHR35102">
    <property type="entry name" value="E3 UBIQUITIN-PROTEIN LIGASE"/>
    <property type="match status" value="1"/>
</dbReference>
<comment type="caution">
    <text evidence="2">The sequence shown here is derived from an EMBL/GenBank/DDBJ whole genome shotgun (WGS) entry which is preliminary data.</text>
</comment>
<accession>A0A438CLP3</accession>